<name>A0A1G7GA60_9BACT</name>
<dbReference type="InterPro" id="IPR013813">
    <property type="entry name" value="Endoribo_LPSP/chorism_mut-like"/>
</dbReference>
<evidence type="ECO:0000313" key="3">
    <source>
        <dbReference type="Proteomes" id="UP000182427"/>
    </source>
</evidence>
<keyword evidence="3" id="KW-1185">Reference proteome</keyword>
<dbReference type="CDD" id="cd02199">
    <property type="entry name" value="YjgF_YER057c_UK114_like_1"/>
    <property type="match status" value="1"/>
</dbReference>
<proteinExistence type="predicted"/>
<dbReference type="SUPFAM" id="SSF55298">
    <property type="entry name" value="YjgF-like"/>
    <property type="match status" value="1"/>
</dbReference>
<feature type="domain" description="Endoribonuclease L-PSP/chorismate mutase-like" evidence="1">
    <location>
        <begin position="13"/>
        <end position="148"/>
    </location>
</feature>
<dbReference type="EMBL" id="LT629690">
    <property type="protein sequence ID" value="SDE84983.1"/>
    <property type="molecule type" value="Genomic_DNA"/>
</dbReference>
<evidence type="ECO:0000313" key="2">
    <source>
        <dbReference type="EMBL" id="SDE84983.1"/>
    </source>
</evidence>
<dbReference type="RefSeq" id="WP_083343864.1">
    <property type="nucleotide sequence ID" value="NZ_LT629690.1"/>
</dbReference>
<dbReference type="AlphaFoldDB" id="A0A1G7GA60"/>
<dbReference type="PANTHER" id="PTHR43760">
    <property type="entry name" value="ENDORIBONUCLEASE-RELATED"/>
    <property type="match status" value="1"/>
</dbReference>
<evidence type="ECO:0000259" key="1">
    <source>
        <dbReference type="Pfam" id="PF14588"/>
    </source>
</evidence>
<dbReference type="Proteomes" id="UP000182427">
    <property type="component" value="Chromosome I"/>
</dbReference>
<reference evidence="2 3" key="1">
    <citation type="submission" date="2016-10" db="EMBL/GenBank/DDBJ databases">
        <authorList>
            <person name="de Groot N.N."/>
        </authorList>
    </citation>
    <scope>NUCLEOTIDE SEQUENCE [LARGE SCALE GENOMIC DNA]</scope>
    <source>
        <strain evidence="2 3">GAS232</strain>
    </source>
</reference>
<dbReference type="Pfam" id="PF14588">
    <property type="entry name" value="YjgF_endoribonc"/>
    <property type="match status" value="1"/>
</dbReference>
<sequence length="162" mass="17051">MSDSGVTKQGDPESRLAKLNIQLPGAPTPFGSYVEALQTGNLLFLSGMLPVIDHRPACVGIVGKQLDTKAGKAAARIAALSALAATQNHLGTLNRISRVVRLGIFMVAAQDFVDHPKVADGASDLFRDVFGEESMAVRTVIGVASLPLGVPVELEATFELKE</sequence>
<protein>
    <submittedName>
        <fullName evidence="2">Enamine deaminase RidA, house cleaning of reactive enamine intermediates, YjgF/YER057c/UK114 family</fullName>
    </submittedName>
</protein>
<organism evidence="2 3">
    <name type="scientific">Terriglobus roseus</name>
    <dbReference type="NCBI Taxonomy" id="392734"/>
    <lineage>
        <taxon>Bacteria</taxon>
        <taxon>Pseudomonadati</taxon>
        <taxon>Acidobacteriota</taxon>
        <taxon>Terriglobia</taxon>
        <taxon>Terriglobales</taxon>
        <taxon>Acidobacteriaceae</taxon>
        <taxon>Terriglobus</taxon>
    </lineage>
</organism>
<dbReference type="OrthoDB" id="9806350at2"/>
<accession>A0A1G7GA60</accession>
<gene>
    <name evidence="2" type="ORF">SAMN05444167_0625</name>
</gene>
<dbReference type="PANTHER" id="PTHR43760:SF1">
    <property type="entry name" value="ENDORIBONUCLEASE L-PSP_CHORISMATE MUTASE-LIKE DOMAIN-CONTAINING PROTEIN"/>
    <property type="match status" value="1"/>
</dbReference>
<dbReference type="Gene3D" id="3.30.1330.40">
    <property type="entry name" value="RutC-like"/>
    <property type="match status" value="1"/>
</dbReference>
<dbReference type="InterPro" id="IPR035959">
    <property type="entry name" value="RutC-like_sf"/>
</dbReference>